<accession>A0A8S1GRF6</accession>
<keyword evidence="4 5" id="KW-0472">Membrane</keyword>
<reference evidence="6" key="1">
    <citation type="submission" date="2020-10" db="EMBL/GenBank/DDBJ databases">
        <authorList>
            <person name="Kikuchi T."/>
        </authorList>
    </citation>
    <scope>NUCLEOTIDE SEQUENCE</scope>
    <source>
        <strain evidence="6">NKZ352</strain>
    </source>
</reference>
<evidence type="ECO:0000256" key="3">
    <source>
        <dbReference type="ARBA" id="ARBA00022989"/>
    </source>
</evidence>
<dbReference type="PANTHER" id="PTHR12479">
    <property type="entry name" value="LYSOSOMAL-ASSOCIATED TRANSMEMBRANE PROTEIN"/>
    <property type="match status" value="1"/>
</dbReference>
<comment type="subcellular location">
    <subcellularLocation>
        <location evidence="1">Endomembrane system</location>
        <topology evidence="1">Multi-pass membrane protein</topology>
    </subcellularLocation>
</comment>
<name>A0A8S1GRF6_9PELO</name>
<organism evidence="6 7">
    <name type="scientific">Caenorhabditis auriculariae</name>
    <dbReference type="NCBI Taxonomy" id="2777116"/>
    <lineage>
        <taxon>Eukaryota</taxon>
        <taxon>Metazoa</taxon>
        <taxon>Ecdysozoa</taxon>
        <taxon>Nematoda</taxon>
        <taxon>Chromadorea</taxon>
        <taxon>Rhabditida</taxon>
        <taxon>Rhabditina</taxon>
        <taxon>Rhabditomorpha</taxon>
        <taxon>Rhabditoidea</taxon>
        <taxon>Rhabditidae</taxon>
        <taxon>Peloderinae</taxon>
        <taxon>Caenorhabditis</taxon>
    </lineage>
</organism>
<dbReference type="Proteomes" id="UP000835052">
    <property type="component" value="Unassembled WGS sequence"/>
</dbReference>
<evidence type="ECO:0000256" key="4">
    <source>
        <dbReference type="ARBA" id="ARBA00023136"/>
    </source>
</evidence>
<dbReference type="GO" id="GO:0012505">
    <property type="term" value="C:endomembrane system"/>
    <property type="evidence" value="ECO:0007669"/>
    <property type="project" value="UniProtKB-SubCell"/>
</dbReference>
<feature type="transmembrane region" description="Helical" evidence="5">
    <location>
        <begin position="170"/>
        <end position="197"/>
    </location>
</feature>
<sequence length="263" mass="28862">MPATRHASQSETASRAVSEWEYENEVEAFDPNHHRYLCCCGHAHSMTGMRIVAGMLCVTVLFEVWQLIVTIFAAGHGGIDRYQTMTTAARFLIGAAIAGSVLWAILSQRAEMLIPYLLLQGAGLAVGLVFFVSFLYIALFGDRKVGITVLRSYGGIMAAGKGDDATYLNYAAWLMAGSFAIVIFLQVWLMGIVVACWRYLRDKRALFTTNAEYTPYVVLKPVKKMQLLTEMRLSLSAEALGAASSAKKKRKVNGRSASATLDL</sequence>
<comment type="caution">
    <text evidence="6">The sequence shown here is derived from an EMBL/GenBank/DDBJ whole genome shotgun (WGS) entry which is preliminary data.</text>
</comment>
<keyword evidence="2 5" id="KW-0812">Transmembrane</keyword>
<feature type="transmembrane region" description="Helical" evidence="5">
    <location>
        <begin position="51"/>
        <end position="75"/>
    </location>
</feature>
<proteinExistence type="predicted"/>
<dbReference type="EMBL" id="CAJGYM010000001">
    <property type="protein sequence ID" value="CAD6184320.1"/>
    <property type="molecule type" value="Genomic_DNA"/>
</dbReference>
<dbReference type="InterPro" id="IPR051115">
    <property type="entry name" value="LAPTM_transporter"/>
</dbReference>
<evidence type="ECO:0000313" key="6">
    <source>
        <dbReference type="EMBL" id="CAD6184320.1"/>
    </source>
</evidence>
<feature type="transmembrane region" description="Helical" evidence="5">
    <location>
        <begin position="87"/>
        <end position="106"/>
    </location>
</feature>
<protein>
    <submittedName>
        <fullName evidence="6">Uncharacterized protein</fullName>
    </submittedName>
</protein>
<dbReference type="AlphaFoldDB" id="A0A8S1GRF6"/>
<evidence type="ECO:0000256" key="2">
    <source>
        <dbReference type="ARBA" id="ARBA00022692"/>
    </source>
</evidence>
<evidence type="ECO:0000256" key="1">
    <source>
        <dbReference type="ARBA" id="ARBA00004127"/>
    </source>
</evidence>
<dbReference type="GO" id="GO:0005765">
    <property type="term" value="C:lysosomal membrane"/>
    <property type="evidence" value="ECO:0007669"/>
    <property type="project" value="TreeGrafter"/>
</dbReference>
<feature type="transmembrane region" description="Helical" evidence="5">
    <location>
        <begin position="113"/>
        <end position="139"/>
    </location>
</feature>
<keyword evidence="3 5" id="KW-1133">Transmembrane helix</keyword>
<keyword evidence="7" id="KW-1185">Reference proteome</keyword>
<evidence type="ECO:0000313" key="7">
    <source>
        <dbReference type="Proteomes" id="UP000835052"/>
    </source>
</evidence>
<evidence type="ECO:0000256" key="5">
    <source>
        <dbReference type="SAM" id="Phobius"/>
    </source>
</evidence>
<gene>
    <name evidence="6" type="ORF">CAUJ_LOCUS239</name>
</gene>
<dbReference type="OrthoDB" id="5782207at2759"/>
<dbReference type="PANTHER" id="PTHR12479:SF16">
    <property type="entry name" value="CONSERVED PLASMA MEMBRANE PROTEIN"/>
    <property type="match status" value="1"/>
</dbReference>